<sequence>MLPLKLRLLSAILTAAVVMCSGCSLTKDPQSYMRLPRLPEDKESLKQLIQNALPPGASLVRPKKSRALGSIYVNDLNRDGVQEAVVFYQSADNAKGLTGMLWQQDGDSWKQLEQFQGEGYELDTLLFEDVTLDGNLDMLAGYSGGPKVSKGLVVYRFNGQNFSKEMETPYAEFIVDDLNQDNSKDLSVLTLERHVDSRLTVYQYARGGFQPVDTVVLDANVNGYASAKAGWIADGIRGIALDAGVGAHSASTQLVYFDQGHLTKAFPDHDVPLKPRQAINGDFNGDGIMEIGIDREPKGWEQEAMATMPWITAFYRWDGRQGFSTSPLYEWYMDIANGFYFEIPGAWNGDYTLERPKDEGVIRFTLAGGVSGVEWKTMPEETWNAMQPTADWMEIGRTAKTVTALLLTEESRKYTGSFRPLSGLEK</sequence>
<name>A0A4R5KM12_9BACL</name>
<dbReference type="OrthoDB" id="1743319at2"/>
<dbReference type="Proteomes" id="UP000295636">
    <property type="component" value="Unassembled WGS sequence"/>
</dbReference>
<dbReference type="EMBL" id="SMRT01000009">
    <property type="protein sequence ID" value="TDF95908.1"/>
    <property type="molecule type" value="Genomic_DNA"/>
</dbReference>
<protein>
    <recommendedName>
        <fullName evidence="4">VCBS repeat-containing protein</fullName>
    </recommendedName>
</protein>
<evidence type="ECO:0000313" key="2">
    <source>
        <dbReference type="EMBL" id="TDF95908.1"/>
    </source>
</evidence>
<dbReference type="InterPro" id="IPR028994">
    <property type="entry name" value="Integrin_alpha_N"/>
</dbReference>
<comment type="caution">
    <text evidence="2">The sequence shown here is derived from an EMBL/GenBank/DDBJ whole genome shotgun (WGS) entry which is preliminary data.</text>
</comment>
<dbReference type="RefSeq" id="WP_133231146.1">
    <property type="nucleotide sequence ID" value="NZ_SMRT01000009.1"/>
</dbReference>
<evidence type="ECO:0000313" key="3">
    <source>
        <dbReference type="Proteomes" id="UP000295636"/>
    </source>
</evidence>
<organism evidence="2 3">
    <name type="scientific">Paenibacillus piri</name>
    <dbReference type="NCBI Taxonomy" id="2547395"/>
    <lineage>
        <taxon>Bacteria</taxon>
        <taxon>Bacillati</taxon>
        <taxon>Bacillota</taxon>
        <taxon>Bacilli</taxon>
        <taxon>Bacillales</taxon>
        <taxon>Paenibacillaceae</taxon>
        <taxon>Paenibacillus</taxon>
    </lineage>
</organism>
<keyword evidence="1" id="KW-0732">Signal</keyword>
<dbReference type="SUPFAM" id="SSF69318">
    <property type="entry name" value="Integrin alpha N-terminal domain"/>
    <property type="match status" value="1"/>
</dbReference>
<feature type="signal peptide" evidence="1">
    <location>
        <begin position="1"/>
        <end position="26"/>
    </location>
</feature>
<gene>
    <name evidence="2" type="ORF">E1757_19500</name>
</gene>
<feature type="chain" id="PRO_5020217326" description="VCBS repeat-containing protein" evidence="1">
    <location>
        <begin position="27"/>
        <end position="426"/>
    </location>
</feature>
<reference evidence="2 3" key="1">
    <citation type="submission" date="2019-03" db="EMBL/GenBank/DDBJ databases">
        <title>This is whole genome sequence of Paenibacillus sp MS74 strain.</title>
        <authorList>
            <person name="Trinh H.N."/>
        </authorList>
    </citation>
    <scope>NUCLEOTIDE SEQUENCE [LARGE SCALE GENOMIC DNA]</scope>
    <source>
        <strain evidence="2 3">MS74</strain>
    </source>
</reference>
<keyword evidence="3" id="KW-1185">Reference proteome</keyword>
<dbReference type="AlphaFoldDB" id="A0A4R5KM12"/>
<proteinExistence type="predicted"/>
<accession>A0A4R5KM12</accession>
<evidence type="ECO:0000256" key="1">
    <source>
        <dbReference type="SAM" id="SignalP"/>
    </source>
</evidence>
<evidence type="ECO:0008006" key="4">
    <source>
        <dbReference type="Google" id="ProtNLM"/>
    </source>
</evidence>